<dbReference type="AlphaFoldDB" id="A0A967ACJ6"/>
<dbReference type="PANTHER" id="PTHR47478">
    <property type="match status" value="1"/>
</dbReference>
<evidence type="ECO:0000313" key="1">
    <source>
        <dbReference type="EMBL" id="NGZ89170.1"/>
    </source>
</evidence>
<dbReference type="Gene3D" id="3.40.50.1000">
    <property type="entry name" value="HAD superfamily/HAD-like"/>
    <property type="match status" value="1"/>
</dbReference>
<dbReference type="NCBIfam" id="TIGR01549">
    <property type="entry name" value="HAD-SF-IA-v1"/>
    <property type="match status" value="1"/>
</dbReference>
<dbReference type="EMBL" id="JAANAS010000032">
    <property type="protein sequence ID" value="NGZ89170.1"/>
    <property type="molecule type" value="Genomic_DNA"/>
</dbReference>
<dbReference type="Proteomes" id="UP000643701">
    <property type="component" value="Unassembled WGS sequence"/>
</dbReference>
<proteinExistence type="predicted"/>
<dbReference type="InterPro" id="IPR036412">
    <property type="entry name" value="HAD-like_sf"/>
</dbReference>
<comment type="caution">
    <text evidence="1">The sequence shown here is derived from an EMBL/GenBank/DDBJ whole genome shotgun (WGS) entry which is preliminary data.</text>
</comment>
<dbReference type="SFLD" id="SFLDS00003">
    <property type="entry name" value="Haloacid_Dehalogenase"/>
    <property type="match status" value="1"/>
</dbReference>
<dbReference type="Pfam" id="PF13419">
    <property type="entry name" value="HAD_2"/>
    <property type="match status" value="1"/>
</dbReference>
<keyword evidence="2" id="KW-1185">Reference proteome</keyword>
<dbReference type="InterPro" id="IPR052550">
    <property type="entry name" value="Pyrimidine_5'-ntase_YjjG"/>
</dbReference>
<accession>A0A967ACJ6</accession>
<dbReference type="SFLD" id="SFLDG01129">
    <property type="entry name" value="C1.5:_HAD__Beta-PGM__Phosphata"/>
    <property type="match status" value="1"/>
</dbReference>
<dbReference type="Gene3D" id="1.10.150.240">
    <property type="entry name" value="Putative phosphatase, domain 2"/>
    <property type="match status" value="1"/>
</dbReference>
<name>A0A967ACJ6_9FLAO</name>
<gene>
    <name evidence="1" type="ORF">G7034_02780</name>
</gene>
<organism evidence="1 2">
    <name type="scientific">Psychroflexus maritimus</name>
    <dbReference type="NCBI Taxonomy" id="2714865"/>
    <lineage>
        <taxon>Bacteria</taxon>
        <taxon>Pseudomonadati</taxon>
        <taxon>Bacteroidota</taxon>
        <taxon>Flavobacteriia</taxon>
        <taxon>Flavobacteriales</taxon>
        <taxon>Flavobacteriaceae</taxon>
        <taxon>Psychroflexus</taxon>
    </lineage>
</organism>
<dbReference type="GO" id="GO:0008253">
    <property type="term" value="F:5'-nucleotidase activity"/>
    <property type="evidence" value="ECO:0007669"/>
    <property type="project" value="InterPro"/>
</dbReference>
<dbReference type="InterPro" id="IPR023214">
    <property type="entry name" value="HAD_sf"/>
</dbReference>
<reference evidence="1" key="1">
    <citation type="submission" date="2020-03" db="EMBL/GenBank/DDBJ databases">
        <title>Psychroflexus Maritimus sp. nov., isolate from marine sediment.</title>
        <authorList>
            <person name="Zhong Y.-L."/>
        </authorList>
    </citation>
    <scope>NUCLEOTIDE SEQUENCE</scope>
    <source>
        <strain evidence="1">C1</strain>
    </source>
</reference>
<dbReference type="InterPro" id="IPR006439">
    <property type="entry name" value="HAD-SF_hydro_IA"/>
</dbReference>
<dbReference type="InterPro" id="IPR023198">
    <property type="entry name" value="PGP-like_dom2"/>
</dbReference>
<dbReference type="InterPro" id="IPR011951">
    <property type="entry name" value="HAD-SF_hydro_IA_YjjG/PynA"/>
</dbReference>
<sequence>MKKNNITDVFFDLDHTLWDFEKNSRLTFQDIFEDLKLTSIFETFMQAYVPTNFKYWKLFRNELISKEDLRYHRLKESFDLVNYKVSDELIHSIAIAYIKHLSNQTHLFAGATELLEFLKRDYKLHIITNGFDEVQYKKLDRSGLSPYFSTVTTSEDVNLKKPNPKVFMHALEKANTLANNSVMIGDNLEADIEGASKVGMHAIYFGNENYDGFKTNNLIDIKKFFE</sequence>
<dbReference type="RefSeq" id="WP_166399436.1">
    <property type="nucleotide sequence ID" value="NZ_JAANAS010000032.1"/>
</dbReference>
<dbReference type="SUPFAM" id="SSF56784">
    <property type="entry name" value="HAD-like"/>
    <property type="match status" value="1"/>
</dbReference>
<dbReference type="SFLD" id="SFLDG01135">
    <property type="entry name" value="C1.5.6:_HAD__Beta-PGM__Phospha"/>
    <property type="match status" value="1"/>
</dbReference>
<protein>
    <submittedName>
        <fullName evidence="1">Noncanonical pyrimidine nucleotidase, YjjG family</fullName>
    </submittedName>
</protein>
<dbReference type="NCBIfam" id="TIGR02254">
    <property type="entry name" value="YjjG_YfnB"/>
    <property type="match status" value="1"/>
</dbReference>
<dbReference type="PANTHER" id="PTHR47478:SF1">
    <property type="entry name" value="PYRIMIDINE 5'-NUCLEOTIDASE YJJG"/>
    <property type="match status" value="1"/>
</dbReference>
<dbReference type="PRINTS" id="PR00413">
    <property type="entry name" value="HADHALOGNASE"/>
</dbReference>
<dbReference type="InterPro" id="IPR041492">
    <property type="entry name" value="HAD_2"/>
</dbReference>
<evidence type="ECO:0000313" key="2">
    <source>
        <dbReference type="Proteomes" id="UP000643701"/>
    </source>
</evidence>